<dbReference type="EMBL" id="DXBG01000030">
    <property type="protein sequence ID" value="HIZ64533.1"/>
    <property type="molecule type" value="Genomic_DNA"/>
</dbReference>
<name>A0A9D2FPD0_9FIRM</name>
<dbReference type="SUPFAM" id="SSF51658">
    <property type="entry name" value="Xylose isomerase-like"/>
    <property type="match status" value="1"/>
</dbReference>
<evidence type="ECO:0000313" key="3">
    <source>
        <dbReference type="Proteomes" id="UP000824056"/>
    </source>
</evidence>
<sequence length="288" mass="33359">MKFGLCLTPIYPQAIQDCTLLERLIERLRDQKFFQCVELYFEGTQEERNRIRGILENTGLEAVYLGGLPIKRDVVDISARDERVRKESVDACKRHIEYAACMGCGKIVIGSGPDWKRPGCEEQIAEQTRKSLEELDCCAEGMKLEISVEPFPSKTEPCLAVGNTHLVWKIFHDSQFHNVGLTFDTSHFRQMQEDIEKSFHLLQPWIHHVHLANCVMKDKNNPLYGDKHPCFSQEDGEFTVESIGSFYRKLEKQGMLTQVDICSLEIISRKKEDWYYREACQEAEMIWG</sequence>
<dbReference type="InterPro" id="IPR013022">
    <property type="entry name" value="Xyl_isomerase-like_TIM-brl"/>
</dbReference>
<comment type="caution">
    <text evidence="2">The sequence shown here is derived from an EMBL/GenBank/DDBJ whole genome shotgun (WGS) entry which is preliminary data.</text>
</comment>
<dbReference type="Proteomes" id="UP000824056">
    <property type="component" value="Unassembled WGS sequence"/>
</dbReference>
<proteinExistence type="predicted"/>
<dbReference type="GO" id="GO:0016853">
    <property type="term" value="F:isomerase activity"/>
    <property type="evidence" value="ECO:0007669"/>
    <property type="project" value="UniProtKB-KW"/>
</dbReference>
<reference evidence="2" key="1">
    <citation type="journal article" date="2021" name="PeerJ">
        <title>Extensive microbial diversity within the chicken gut microbiome revealed by metagenomics and culture.</title>
        <authorList>
            <person name="Gilroy R."/>
            <person name="Ravi A."/>
            <person name="Getino M."/>
            <person name="Pursley I."/>
            <person name="Horton D.L."/>
            <person name="Alikhan N.F."/>
            <person name="Baker D."/>
            <person name="Gharbi K."/>
            <person name="Hall N."/>
            <person name="Watson M."/>
            <person name="Adriaenssens E.M."/>
            <person name="Foster-Nyarko E."/>
            <person name="Jarju S."/>
            <person name="Secka A."/>
            <person name="Antonio M."/>
            <person name="Oren A."/>
            <person name="Chaudhuri R.R."/>
            <person name="La Ragione R."/>
            <person name="Hildebrand F."/>
            <person name="Pallen M.J."/>
        </authorList>
    </citation>
    <scope>NUCLEOTIDE SEQUENCE</scope>
    <source>
        <strain evidence="2">1068</strain>
    </source>
</reference>
<dbReference type="InterPro" id="IPR036237">
    <property type="entry name" value="Xyl_isomerase-like_sf"/>
</dbReference>
<reference evidence="2" key="2">
    <citation type="submission" date="2021-04" db="EMBL/GenBank/DDBJ databases">
        <authorList>
            <person name="Gilroy R."/>
        </authorList>
    </citation>
    <scope>NUCLEOTIDE SEQUENCE</scope>
    <source>
        <strain evidence="2">1068</strain>
    </source>
</reference>
<protein>
    <submittedName>
        <fullName evidence="2">Sugar phosphate isomerase/epimerase</fullName>
    </submittedName>
</protein>
<dbReference type="PANTHER" id="PTHR12110">
    <property type="entry name" value="HYDROXYPYRUVATE ISOMERASE"/>
    <property type="match status" value="1"/>
</dbReference>
<gene>
    <name evidence="2" type="ORF">H9809_01305</name>
</gene>
<evidence type="ECO:0000313" key="2">
    <source>
        <dbReference type="EMBL" id="HIZ64533.1"/>
    </source>
</evidence>
<dbReference type="AlphaFoldDB" id="A0A9D2FPD0"/>
<dbReference type="InterPro" id="IPR050312">
    <property type="entry name" value="IolE/XylAMocC-like"/>
</dbReference>
<dbReference type="Pfam" id="PF01261">
    <property type="entry name" value="AP_endonuc_2"/>
    <property type="match status" value="1"/>
</dbReference>
<dbReference type="Gene3D" id="3.20.20.150">
    <property type="entry name" value="Divalent-metal-dependent TIM barrel enzymes"/>
    <property type="match status" value="1"/>
</dbReference>
<accession>A0A9D2FPD0</accession>
<organism evidence="2 3">
    <name type="scientific">Candidatus Blautia pullicola</name>
    <dbReference type="NCBI Taxonomy" id="2838498"/>
    <lineage>
        <taxon>Bacteria</taxon>
        <taxon>Bacillati</taxon>
        <taxon>Bacillota</taxon>
        <taxon>Clostridia</taxon>
        <taxon>Lachnospirales</taxon>
        <taxon>Lachnospiraceae</taxon>
        <taxon>Blautia</taxon>
    </lineage>
</organism>
<keyword evidence="2" id="KW-0413">Isomerase</keyword>
<feature type="domain" description="Xylose isomerase-like TIM barrel" evidence="1">
    <location>
        <begin position="34"/>
        <end position="270"/>
    </location>
</feature>
<evidence type="ECO:0000259" key="1">
    <source>
        <dbReference type="Pfam" id="PF01261"/>
    </source>
</evidence>